<dbReference type="GO" id="GO:0032543">
    <property type="term" value="P:mitochondrial translation"/>
    <property type="evidence" value="ECO:0007669"/>
    <property type="project" value="TreeGrafter"/>
</dbReference>
<evidence type="ECO:0000256" key="2">
    <source>
        <dbReference type="ARBA" id="ARBA00022980"/>
    </source>
</evidence>
<comment type="similarity">
    <text evidence="1 4">Belongs to the universal ribosomal protein uL16 family.</text>
</comment>
<dbReference type="GO" id="GO:0019843">
    <property type="term" value="F:rRNA binding"/>
    <property type="evidence" value="ECO:0007669"/>
    <property type="project" value="InterPro"/>
</dbReference>
<dbReference type="SUPFAM" id="SSF54686">
    <property type="entry name" value="Ribosomal protein L16p/L10e"/>
    <property type="match status" value="1"/>
</dbReference>
<keyword evidence="2 4" id="KW-0689">Ribosomal protein</keyword>
<evidence type="ECO:0000256" key="1">
    <source>
        <dbReference type="ARBA" id="ARBA00008931"/>
    </source>
</evidence>
<keyword evidence="3 4" id="KW-0687">Ribonucleoprotein</keyword>
<dbReference type="Gene3D" id="3.90.1170.10">
    <property type="entry name" value="Ribosomal protein L10e/L16"/>
    <property type="match status" value="1"/>
</dbReference>
<dbReference type="GO" id="GO:0005762">
    <property type="term" value="C:mitochondrial large ribosomal subunit"/>
    <property type="evidence" value="ECO:0007669"/>
    <property type="project" value="TreeGrafter"/>
</dbReference>
<dbReference type="OMA" id="MPGMYEF"/>
<dbReference type="PANTHER" id="PTHR12220:SF13">
    <property type="entry name" value="LARGE RIBOSOMAL SUBUNIT PROTEIN UL16M"/>
    <property type="match status" value="1"/>
</dbReference>
<comment type="caution">
    <text evidence="5">The sequence shown here is derived from an EMBL/GenBank/DDBJ whole genome shotgun (WGS) entry which is preliminary data.</text>
</comment>
<dbReference type="Pfam" id="PF00252">
    <property type="entry name" value="Ribosomal_L16"/>
    <property type="match status" value="1"/>
</dbReference>
<dbReference type="AlphaFoldDB" id="A0A642UW34"/>
<sequence>MSRFAGVTNFQVASPLFARFKYEYAPRFKRVRKAMKGRVPVRTGGSLRGNSLVYGQYGLRLKTNGMRMSANQLLAADKVLKREIKGSGAKLMTRFVCNTAVCVKGNQTRMGKGKGAFDHWAARITTGKVLFELRGNIHDQMAREALRKAADKLPGLYEIITPESPIRASITTCVDAPPKVNYRAELNKAPTKKWANIQEGKKDIYRMFRGR</sequence>
<dbReference type="InterPro" id="IPR036920">
    <property type="entry name" value="Ribosomal_uL16_sf"/>
</dbReference>
<dbReference type="PANTHER" id="PTHR12220">
    <property type="entry name" value="50S/60S RIBOSOMAL PROTEIN L16"/>
    <property type="match status" value="1"/>
</dbReference>
<dbReference type="InterPro" id="IPR016180">
    <property type="entry name" value="Ribosomal_uL16_dom"/>
</dbReference>
<evidence type="ECO:0000313" key="5">
    <source>
        <dbReference type="EMBL" id="KAA8906592.1"/>
    </source>
</evidence>
<dbReference type="EMBL" id="SWFT01000033">
    <property type="protein sequence ID" value="KAA8906592.1"/>
    <property type="molecule type" value="Genomic_DNA"/>
</dbReference>
<dbReference type="InterPro" id="IPR020798">
    <property type="entry name" value="Ribosomal_uL16_CS"/>
</dbReference>
<dbReference type="VEuPathDB" id="FungiDB:DIURU_001001"/>
<gene>
    <name evidence="5" type="ORF">DIURU_001001</name>
</gene>
<dbReference type="GeneID" id="54779654"/>
<evidence type="ECO:0000256" key="4">
    <source>
        <dbReference type="RuleBase" id="RU004413"/>
    </source>
</evidence>
<dbReference type="OrthoDB" id="268521at2759"/>
<name>A0A642UW34_DIURU</name>
<reference evidence="5 6" key="1">
    <citation type="submission" date="2019-07" db="EMBL/GenBank/DDBJ databases">
        <title>Genome assembly of two rare yeast pathogens: Diutina rugosa and Trichomonascus ciferrii.</title>
        <authorList>
            <person name="Mixao V."/>
            <person name="Saus E."/>
            <person name="Hansen A."/>
            <person name="Lass-Flor C."/>
            <person name="Gabaldon T."/>
        </authorList>
    </citation>
    <scope>NUCLEOTIDE SEQUENCE [LARGE SCALE GENOMIC DNA]</scope>
    <source>
        <strain evidence="5 6">CBS 613</strain>
    </source>
</reference>
<dbReference type="InterPro" id="IPR047873">
    <property type="entry name" value="Ribosomal_uL16"/>
</dbReference>
<dbReference type="PRINTS" id="PR00060">
    <property type="entry name" value="RIBOSOMALL16"/>
</dbReference>
<proteinExistence type="inferred from homology"/>
<dbReference type="CDD" id="cd01433">
    <property type="entry name" value="Ribosomal_L16_L10e"/>
    <property type="match status" value="1"/>
</dbReference>
<dbReference type="GO" id="GO:0003735">
    <property type="term" value="F:structural constituent of ribosome"/>
    <property type="evidence" value="ECO:0007669"/>
    <property type="project" value="InterPro"/>
</dbReference>
<dbReference type="PROSITE" id="PS00701">
    <property type="entry name" value="RIBOSOMAL_L16_2"/>
    <property type="match status" value="1"/>
</dbReference>
<dbReference type="NCBIfam" id="TIGR01164">
    <property type="entry name" value="rplP_bact"/>
    <property type="match status" value="1"/>
</dbReference>
<dbReference type="Proteomes" id="UP000449547">
    <property type="component" value="Unassembled WGS sequence"/>
</dbReference>
<organism evidence="5 6">
    <name type="scientific">Diutina rugosa</name>
    <name type="common">Yeast</name>
    <name type="synonym">Candida rugosa</name>
    <dbReference type="NCBI Taxonomy" id="5481"/>
    <lineage>
        <taxon>Eukaryota</taxon>
        <taxon>Fungi</taxon>
        <taxon>Dikarya</taxon>
        <taxon>Ascomycota</taxon>
        <taxon>Saccharomycotina</taxon>
        <taxon>Pichiomycetes</taxon>
        <taxon>Debaryomycetaceae</taxon>
        <taxon>Diutina</taxon>
    </lineage>
</organism>
<accession>A0A642UW34</accession>
<dbReference type="InterPro" id="IPR000114">
    <property type="entry name" value="Ribosomal_uL16_bact-type"/>
</dbReference>
<protein>
    <submittedName>
        <fullName evidence="5">Uncharacterized protein</fullName>
    </submittedName>
</protein>
<evidence type="ECO:0000313" key="6">
    <source>
        <dbReference type="Proteomes" id="UP000449547"/>
    </source>
</evidence>
<dbReference type="RefSeq" id="XP_034014233.1">
    <property type="nucleotide sequence ID" value="XM_034153498.1"/>
</dbReference>
<evidence type="ECO:0000256" key="3">
    <source>
        <dbReference type="ARBA" id="ARBA00023274"/>
    </source>
</evidence>
<keyword evidence="6" id="KW-1185">Reference proteome</keyword>